<feature type="region of interest" description="Disordered" evidence="1">
    <location>
        <begin position="1"/>
        <end position="20"/>
    </location>
</feature>
<name>A3NV21_BURP0</name>
<proteinExistence type="predicted"/>
<evidence type="ECO:0000313" key="2">
    <source>
        <dbReference type="EMBL" id="ABN89065.1"/>
    </source>
</evidence>
<gene>
    <name evidence="2" type="ordered locus">BURPS1106A_1927</name>
</gene>
<reference evidence="2 3" key="1">
    <citation type="submission" date="2007-02" db="EMBL/GenBank/DDBJ databases">
        <authorList>
            <person name="DeShazer D."/>
            <person name="Woods D.E."/>
            <person name="Nierman W.C."/>
        </authorList>
    </citation>
    <scope>NUCLEOTIDE SEQUENCE [LARGE SCALE GENOMIC DNA]</scope>
    <source>
        <strain evidence="2 3">1106a</strain>
    </source>
</reference>
<sequence>MCVPAGARAREGGSRAVDPPACARAPLARLTPASGARARRGAP</sequence>
<dbReference type="AlphaFoldDB" id="A3NV21"/>
<dbReference type="Proteomes" id="UP000006738">
    <property type="component" value="Chromosome I"/>
</dbReference>
<organism evidence="2 3">
    <name type="scientific">Burkholderia pseudomallei (strain 1106a)</name>
    <dbReference type="NCBI Taxonomy" id="357348"/>
    <lineage>
        <taxon>Bacteria</taxon>
        <taxon>Pseudomonadati</taxon>
        <taxon>Pseudomonadota</taxon>
        <taxon>Betaproteobacteria</taxon>
        <taxon>Burkholderiales</taxon>
        <taxon>Burkholderiaceae</taxon>
        <taxon>Burkholderia</taxon>
        <taxon>pseudomallei group</taxon>
    </lineage>
</organism>
<dbReference type="HOGENOM" id="CLU_3248482_0_0_4"/>
<protein>
    <submittedName>
        <fullName evidence="2">Uncharacterized protein</fullName>
    </submittedName>
</protein>
<dbReference type="KEGG" id="bpl:BURPS1106A_1927"/>
<dbReference type="EMBL" id="CP000572">
    <property type="protein sequence ID" value="ABN89065.1"/>
    <property type="molecule type" value="Genomic_DNA"/>
</dbReference>
<accession>A3NV21</accession>
<evidence type="ECO:0000256" key="1">
    <source>
        <dbReference type="SAM" id="MobiDB-lite"/>
    </source>
</evidence>
<evidence type="ECO:0000313" key="3">
    <source>
        <dbReference type="Proteomes" id="UP000006738"/>
    </source>
</evidence>